<organism evidence="2 3">
    <name type="scientific">Cellulomonas fulva</name>
    <dbReference type="NCBI Taxonomy" id="2835530"/>
    <lineage>
        <taxon>Bacteria</taxon>
        <taxon>Bacillati</taxon>
        <taxon>Actinomycetota</taxon>
        <taxon>Actinomycetes</taxon>
        <taxon>Micrococcales</taxon>
        <taxon>Cellulomonadaceae</taxon>
        <taxon>Cellulomonas</taxon>
    </lineage>
</organism>
<protein>
    <submittedName>
        <fullName evidence="2">Uncharacterized protein</fullName>
    </submittedName>
</protein>
<sequence>MNGAAVVGVVAAAVGLAVALVVVVVVVARTSRPGPRLTAAEAAAAGWRWQGEGLDVLTRCGVVGVDVTEAGAVLTRDLGGRTVVAARTSGRSWTVRRGSVTMTSRVSGAPYALCSVRLPAALPTIHLLREGAGGGLATAVGVPDVDTESGAFNEGRRVVSDDDRVAHAVLAPHVIAEVSAGPADATLQVVGDRLLSFRPGEPDLAELAARAAWLVRVADAIPGFVYDERRD</sequence>
<keyword evidence="1" id="KW-0812">Transmembrane</keyword>
<comment type="caution">
    <text evidence="2">The sequence shown here is derived from an EMBL/GenBank/DDBJ whole genome shotgun (WGS) entry which is preliminary data.</text>
</comment>
<evidence type="ECO:0000256" key="1">
    <source>
        <dbReference type="SAM" id="Phobius"/>
    </source>
</evidence>
<keyword evidence="1" id="KW-1133">Transmembrane helix</keyword>
<proteinExistence type="predicted"/>
<evidence type="ECO:0000313" key="2">
    <source>
        <dbReference type="EMBL" id="MBT0993727.1"/>
    </source>
</evidence>
<accession>A0ABS5TX94</accession>
<dbReference type="RefSeq" id="WP_214347777.1">
    <property type="nucleotide sequence ID" value="NZ_JAHBOH010000001.1"/>
</dbReference>
<gene>
    <name evidence="2" type="ORF">KIN34_05440</name>
</gene>
<dbReference type="EMBL" id="JAHBOH010000001">
    <property type="protein sequence ID" value="MBT0993727.1"/>
    <property type="molecule type" value="Genomic_DNA"/>
</dbReference>
<name>A0ABS5TX94_9CELL</name>
<keyword evidence="1" id="KW-0472">Membrane</keyword>
<evidence type="ECO:0000313" key="3">
    <source>
        <dbReference type="Proteomes" id="UP000722125"/>
    </source>
</evidence>
<dbReference type="Proteomes" id="UP000722125">
    <property type="component" value="Unassembled WGS sequence"/>
</dbReference>
<reference evidence="2 3" key="1">
    <citation type="submission" date="2021-05" db="EMBL/GenBank/DDBJ databases">
        <title>Description of Cellulomonas sp. DKR-3 sp. nov.</title>
        <authorList>
            <person name="Dahal R.H."/>
            <person name="Chaudhary D.K."/>
        </authorList>
    </citation>
    <scope>NUCLEOTIDE SEQUENCE [LARGE SCALE GENOMIC DNA]</scope>
    <source>
        <strain evidence="2 3">DKR-3</strain>
    </source>
</reference>
<feature type="transmembrane region" description="Helical" evidence="1">
    <location>
        <begin position="6"/>
        <end position="28"/>
    </location>
</feature>
<keyword evidence="3" id="KW-1185">Reference proteome</keyword>